<dbReference type="EMBL" id="JAGTTL010000030">
    <property type="protein sequence ID" value="KAK6298105.1"/>
    <property type="molecule type" value="Genomic_DNA"/>
</dbReference>
<dbReference type="Gene3D" id="3.40.250.10">
    <property type="entry name" value="Rhodanese-like domain"/>
    <property type="match status" value="1"/>
</dbReference>
<evidence type="ECO:0000259" key="1">
    <source>
        <dbReference type="PROSITE" id="PS50206"/>
    </source>
</evidence>
<evidence type="ECO:0000313" key="3">
    <source>
        <dbReference type="Proteomes" id="UP001356427"/>
    </source>
</evidence>
<evidence type="ECO:0000313" key="2">
    <source>
        <dbReference type="EMBL" id="KAK6298105.1"/>
    </source>
</evidence>
<dbReference type="Pfam" id="PF00581">
    <property type="entry name" value="Rhodanese"/>
    <property type="match status" value="1"/>
</dbReference>
<dbReference type="Proteomes" id="UP001356427">
    <property type="component" value="Unassembled WGS sequence"/>
</dbReference>
<keyword evidence="3" id="KW-1185">Reference proteome</keyword>
<dbReference type="InterPro" id="IPR036873">
    <property type="entry name" value="Rhodanese-like_dom_sf"/>
</dbReference>
<dbReference type="SMART" id="SM00450">
    <property type="entry name" value="RHOD"/>
    <property type="match status" value="1"/>
</dbReference>
<dbReference type="InterPro" id="IPR001763">
    <property type="entry name" value="Rhodanese-like_dom"/>
</dbReference>
<comment type="caution">
    <text evidence="2">The sequence shown here is derived from an EMBL/GenBank/DDBJ whole genome shotgun (WGS) entry which is preliminary data.</text>
</comment>
<dbReference type="SUPFAM" id="SSF52821">
    <property type="entry name" value="Rhodanese/Cell cycle control phosphatase"/>
    <property type="match status" value="1"/>
</dbReference>
<name>A0AAN8L560_9TELE</name>
<dbReference type="PROSITE" id="PS50206">
    <property type="entry name" value="RHODANESE_3"/>
    <property type="match status" value="1"/>
</dbReference>
<gene>
    <name evidence="2" type="ORF">J4Q44_G00311600</name>
</gene>
<reference evidence="2 3" key="1">
    <citation type="submission" date="2021-04" db="EMBL/GenBank/DDBJ databases">
        <authorList>
            <person name="De Guttry C."/>
            <person name="Zahm M."/>
            <person name="Klopp C."/>
            <person name="Cabau C."/>
            <person name="Louis A."/>
            <person name="Berthelot C."/>
            <person name="Parey E."/>
            <person name="Roest Crollius H."/>
            <person name="Montfort J."/>
            <person name="Robinson-Rechavi M."/>
            <person name="Bucao C."/>
            <person name="Bouchez O."/>
            <person name="Gislard M."/>
            <person name="Lluch J."/>
            <person name="Milhes M."/>
            <person name="Lampietro C."/>
            <person name="Lopez Roques C."/>
            <person name="Donnadieu C."/>
            <person name="Braasch I."/>
            <person name="Desvignes T."/>
            <person name="Postlethwait J."/>
            <person name="Bobe J."/>
            <person name="Wedekind C."/>
            <person name="Guiguen Y."/>
        </authorList>
    </citation>
    <scope>NUCLEOTIDE SEQUENCE [LARGE SCALE GENOMIC DNA]</scope>
    <source>
        <strain evidence="2">Cs_M1</strain>
        <tissue evidence="2">Blood</tissue>
    </source>
</reference>
<accession>A0AAN8L560</accession>
<protein>
    <recommendedName>
        <fullName evidence="1">Rhodanese domain-containing protein</fullName>
    </recommendedName>
</protein>
<sequence length="142" mass="15560">MANSDKDISYSDLKALLDKSNKGLLVVDVRTKEEVDRGHIPGSIHIPVDTVESALALDPTEFQAKFGVPKPPLDTPELVFHCQMGRRGGVATDKARGLGFQKDVNYAGGYKEWSEKEGKWGARLACIVKAGHKNAQMMLTFC</sequence>
<feature type="domain" description="Rhodanese" evidence="1">
    <location>
        <begin position="20"/>
        <end position="122"/>
    </location>
</feature>
<organism evidence="2 3">
    <name type="scientific">Coregonus suidteri</name>
    <dbReference type="NCBI Taxonomy" id="861788"/>
    <lineage>
        <taxon>Eukaryota</taxon>
        <taxon>Metazoa</taxon>
        <taxon>Chordata</taxon>
        <taxon>Craniata</taxon>
        <taxon>Vertebrata</taxon>
        <taxon>Euteleostomi</taxon>
        <taxon>Actinopterygii</taxon>
        <taxon>Neopterygii</taxon>
        <taxon>Teleostei</taxon>
        <taxon>Protacanthopterygii</taxon>
        <taxon>Salmoniformes</taxon>
        <taxon>Salmonidae</taxon>
        <taxon>Coregoninae</taxon>
        <taxon>Coregonus</taxon>
    </lineage>
</organism>
<dbReference type="PANTHER" id="PTHR44086">
    <property type="entry name" value="THIOSULFATE SULFURTRANSFERASE RDL2, MITOCHONDRIAL-RELATED"/>
    <property type="match status" value="1"/>
</dbReference>
<proteinExistence type="predicted"/>
<dbReference type="AlphaFoldDB" id="A0AAN8L560"/>
<dbReference type="PANTHER" id="PTHR44086:SF3">
    <property type="entry name" value="THIOSULFATE SULFURTRANSFERASE_RHODANESE-LIKE DOMAIN-CONTAINING PROTEIN 1 ISOFORM X2"/>
    <property type="match status" value="1"/>
</dbReference>